<dbReference type="RefSeq" id="WP_044853793.1">
    <property type="nucleotide sequence ID" value="NZ_CP016174.1"/>
</dbReference>
<name>A0A193BRJ1_AMYOR</name>
<dbReference type="AlphaFoldDB" id="A0A193BRJ1"/>
<gene>
    <name evidence="1" type="ORF">SD37_03425</name>
</gene>
<dbReference type="KEGG" id="aori:SD37_03425"/>
<dbReference type="Proteomes" id="UP000093695">
    <property type="component" value="Chromosome"/>
</dbReference>
<dbReference type="InterPro" id="IPR035437">
    <property type="entry name" value="SNase_OB-fold_sf"/>
</dbReference>
<protein>
    <submittedName>
        <fullName evidence="1">Nuclease</fullName>
    </submittedName>
</protein>
<sequence length="290" mass="32059">MPMTLIKGTFQLVGASPDGDSVRFYPEDPQATKKAGLKVRLNSRGGMQLRLDAIDALETHYQARGTGGMWHQPSEFADAAAANLLKVLGFKTVTRDERGRVTSSTPIKVPGHILTRFADKYGRAVAFAFPGQRPGRSMDLSQVHLDVKTLKNSANYRQVADGLVYPTFYSLLYPDLREALAGAAVKARQDGLGLWPRDVTNSGFKLSSRRQLADELVILPKLFRRLVDYLALDESGGVSLTGFSDFLDTRNDRLFTVPDGHATEFETLVSVKRQTVNLTVEPERIVFIEA</sequence>
<keyword evidence="2" id="KW-1185">Reference proteome</keyword>
<dbReference type="SUPFAM" id="SSF50199">
    <property type="entry name" value="Staphylococcal nuclease"/>
    <property type="match status" value="1"/>
</dbReference>
<reference evidence="1 2" key="1">
    <citation type="journal article" date="2015" name="Genome Announc.">
        <title>Draft Genome Sequence of Norvancomycin-Producing Strain Amycolatopsis orientalis CPCC200066.</title>
        <authorList>
            <person name="Lei X."/>
            <person name="Yuan F."/>
            <person name="Shi Y."/>
            <person name="Li X."/>
            <person name="Wang L."/>
            <person name="Hong B."/>
        </authorList>
    </citation>
    <scope>NUCLEOTIDE SEQUENCE [LARGE SCALE GENOMIC DNA]</scope>
    <source>
        <strain evidence="1 2">B-37</strain>
    </source>
</reference>
<accession>A0A193BRJ1</accession>
<dbReference type="STRING" id="31958.SD37_03425"/>
<dbReference type="Gene3D" id="2.40.50.90">
    <property type="match status" value="1"/>
</dbReference>
<organism evidence="1 2">
    <name type="scientific">Amycolatopsis orientalis</name>
    <name type="common">Nocardia orientalis</name>
    <dbReference type="NCBI Taxonomy" id="31958"/>
    <lineage>
        <taxon>Bacteria</taxon>
        <taxon>Bacillati</taxon>
        <taxon>Actinomycetota</taxon>
        <taxon>Actinomycetes</taxon>
        <taxon>Pseudonocardiales</taxon>
        <taxon>Pseudonocardiaceae</taxon>
        <taxon>Amycolatopsis</taxon>
    </lineage>
</organism>
<dbReference type="EMBL" id="CP016174">
    <property type="protein sequence ID" value="ANN14794.1"/>
    <property type="molecule type" value="Genomic_DNA"/>
</dbReference>
<evidence type="ECO:0000313" key="2">
    <source>
        <dbReference type="Proteomes" id="UP000093695"/>
    </source>
</evidence>
<proteinExistence type="predicted"/>
<dbReference type="eggNOG" id="COG1525">
    <property type="taxonomic scope" value="Bacteria"/>
</dbReference>
<evidence type="ECO:0000313" key="1">
    <source>
        <dbReference type="EMBL" id="ANN14794.1"/>
    </source>
</evidence>